<feature type="region of interest" description="Disordered" evidence="1">
    <location>
        <begin position="252"/>
        <end position="301"/>
    </location>
</feature>
<dbReference type="OrthoDB" id="517560at2"/>
<dbReference type="InterPro" id="IPR012347">
    <property type="entry name" value="Ferritin-like"/>
</dbReference>
<dbReference type="AlphaFoldDB" id="A0A502GBP1"/>
<dbReference type="RefSeq" id="WP_140882499.1">
    <property type="nucleotide sequence ID" value="NZ_RCZP01000006.1"/>
</dbReference>
<comment type="caution">
    <text evidence="4">The sequence shown here is derived from an EMBL/GenBank/DDBJ whole genome shotgun (WGS) entry which is preliminary data.</text>
</comment>
<dbReference type="InterPro" id="IPR005183">
    <property type="entry name" value="DUF305_CopM-like"/>
</dbReference>
<evidence type="ECO:0000259" key="3">
    <source>
        <dbReference type="Pfam" id="PF03713"/>
    </source>
</evidence>
<evidence type="ECO:0000313" key="5">
    <source>
        <dbReference type="Proteomes" id="UP000317078"/>
    </source>
</evidence>
<name>A0A502GBP1_9PROT</name>
<proteinExistence type="predicted"/>
<gene>
    <name evidence="4" type="ORF">EAH89_09180</name>
</gene>
<organism evidence="4 5">
    <name type="scientific">Muricoccus nepalensis</name>
    <dbReference type="NCBI Taxonomy" id="1854500"/>
    <lineage>
        <taxon>Bacteria</taxon>
        <taxon>Pseudomonadati</taxon>
        <taxon>Pseudomonadota</taxon>
        <taxon>Alphaproteobacteria</taxon>
        <taxon>Acetobacterales</taxon>
        <taxon>Roseomonadaceae</taxon>
        <taxon>Muricoccus</taxon>
    </lineage>
</organism>
<dbReference type="EMBL" id="RCZP01000006">
    <property type="protein sequence ID" value="TPG58123.1"/>
    <property type="molecule type" value="Genomic_DNA"/>
</dbReference>
<accession>A0A502GBP1</accession>
<dbReference type="Pfam" id="PF03713">
    <property type="entry name" value="DUF305"/>
    <property type="match status" value="1"/>
</dbReference>
<evidence type="ECO:0000256" key="1">
    <source>
        <dbReference type="SAM" id="MobiDB-lite"/>
    </source>
</evidence>
<protein>
    <submittedName>
        <fullName evidence="4">DUF305 domain-containing protein</fullName>
    </submittedName>
</protein>
<dbReference type="Gene3D" id="1.20.1260.10">
    <property type="match status" value="2"/>
</dbReference>
<sequence length="301" mass="30515">MASTIHQGRARRLAALTLALGAGLSLAAPPARALVGEGSDEGVQPVVSTSYTVVGRAGLEAALRADRGYVTGMRAHHAGALTMSDEYLADPAARSPALRALAVAIIHNQRFEIALLDGVARNLDRGGSTLGGVAVQPSASEGLAVGQRFARYPIPGPLTPFAAPGEAVTVRDVQFAKAMTIHHQGALDMAGAYQADPAGRNSFLRLLNVDIITDQTQEIALMRRVAAAYPGDAAAVPVPASMIHGMEGMAHGGHGAGPAAPAPDPHAGHGGAASPARAPAPAPSPASPRRAAPSGHRGHAH</sequence>
<feature type="domain" description="DUF305" evidence="3">
    <location>
        <begin position="66"/>
        <end position="225"/>
    </location>
</feature>
<evidence type="ECO:0000256" key="2">
    <source>
        <dbReference type="SAM" id="SignalP"/>
    </source>
</evidence>
<feature type="chain" id="PRO_5021434464" evidence="2">
    <location>
        <begin position="28"/>
        <end position="301"/>
    </location>
</feature>
<dbReference type="Proteomes" id="UP000317078">
    <property type="component" value="Unassembled WGS sequence"/>
</dbReference>
<keyword evidence="2" id="KW-0732">Signal</keyword>
<dbReference type="PANTHER" id="PTHR36933">
    <property type="entry name" value="SLL0788 PROTEIN"/>
    <property type="match status" value="1"/>
</dbReference>
<feature type="signal peptide" evidence="2">
    <location>
        <begin position="1"/>
        <end position="27"/>
    </location>
</feature>
<keyword evidence="5" id="KW-1185">Reference proteome</keyword>
<reference evidence="4 5" key="1">
    <citation type="journal article" date="2019" name="Environ. Microbiol.">
        <title>Species interactions and distinct microbial communities in high Arctic permafrost affected cryosols are associated with the CH4 and CO2 gas fluxes.</title>
        <authorList>
            <person name="Altshuler I."/>
            <person name="Hamel J."/>
            <person name="Turney S."/>
            <person name="Magnuson E."/>
            <person name="Levesque R."/>
            <person name="Greer C."/>
            <person name="Whyte L.G."/>
        </authorList>
    </citation>
    <scope>NUCLEOTIDE SEQUENCE [LARGE SCALE GENOMIC DNA]</scope>
    <source>
        <strain evidence="4 5">S9.3B</strain>
    </source>
</reference>
<dbReference type="PANTHER" id="PTHR36933:SF1">
    <property type="entry name" value="SLL0788 PROTEIN"/>
    <property type="match status" value="1"/>
</dbReference>
<evidence type="ECO:0000313" key="4">
    <source>
        <dbReference type="EMBL" id="TPG58123.1"/>
    </source>
</evidence>